<name>A0A0G2HZS7_9EURO</name>
<keyword evidence="2" id="KW-0812">Transmembrane</keyword>
<dbReference type="PANTHER" id="PTHR37846">
    <property type="entry name" value="YALI0B21296P"/>
    <property type="match status" value="1"/>
</dbReference>
<keyword evidence="2" id="KW-0472">Membrane</keyword>
<evidence type="ECO:0000256" key="1">
    <source>
        <dbReference type="SAM" id="MobiDB-lite"/>
    </source>
</evidence>
<dbReference type="Pfam" id="PF24841">
    <property type="entry name" value="DUF7719"/>
    <property type="match status" value="1"/>
</dbReference>
<organism evidence="4 5">
    <name type="scientific">[Emmonsia] crescens</name>
    <dbReference type="NCBI Taxonomy" id="73230"/>
    <lineage>
        <taxon>Eukaryota</taxon>
        <taxon>Fungi</taxon>
        <taxon>Dikarya</taxon>
        <taxon>Ascomycota</taxon>
        <taxon>Pezizomycotina</taxon>
        <taxon>Eurotiomycetes</taxon>
        <taxon>Eurotiomycetidae</taxon>
        <taxon>Onygenales</taxon>
        <taxon>Ajellomycetaceae</taxon>
        <taxon>Emergomyces</taxon>
    </lineage>
</organism>
<feature type="compositionally biased region" description="Polar residues" evidence="1">
    <location>
        <begin position="87"/>
        <end position="103"/>
    </location>
</feature>
<dbReference type="Proteomes" id="UP000034164">
    <property type="component" value="Unassembled WGS sequence"/>
</dbReference>
<feature type="transmembrane region" description="Helical" evidence="2">
    <location>
        <begin position="222"/>
        <end position="240"/>
    </location>
</feature>
<feature type="domain" description="DUF7719" evidence="3">
    <location>
        <begin position="224"/>
        <end position="292"/>
    </location>
</feature>
<dbReference type="EMBL" id="LCZI01000940">
    <property type="protein sequence ID" value="KKZ63628.1"/>
    <property type="molecule type" value="Genomic_DNA"/>
</dbReference>
<evidence type="ECO:0000313" key="5">
    <source>
        <dbReference type="Proteomes" id="UP000034164"/>
    </source>
</evidence>
<feature type="transmembrane region" description="Helical" evidence="2">
    <location>
        <begin position="260"/>
        <end position="287"/>
    </location>
</feature>
<sequence>MPPRNRKERRAAQASSAAGDNDFNPASIPLRRPPTNSPSQKPKAKTLYEIAAEREAELGRSRPGESLKAPPGTQFVTISPEGEIVQANPSDPSTNNQHNNPSSADDKADVDEPIPPLPDTILLSLPLSVLHFTLSFLAAHQYAQDIPLRKLIQNTALISFPVLTFLIHLAHGHIISFDRFTFRGRGDKKQNGKNRETKRQDSTNDSNILLVRIIKYIFPPSAKSVVFLPMAIFFGGRLISMTNEASYYAVMKKAPSVGTLWVWAVLELSVVPALFGVLAPIAWAVLYKGYGIV</sequence>
<dbReference type="AlphaFoldDB" id="A0A0G2HZS7"/>
<evidence type="ECO:0000256" key="2">
    <source>
        <dbReference type="SAM" id="Phobius"/>
    </source>
</evidence>
<feature type="compositionally biased region" description="Basic and acidic residues" evidence="1">
    <location>
        <begin position="51"/>
        <end position="65"/>
    </location>
</feature>
<evidence type="ECO:0000259" key="3">
    <source>
        <dbReference type="Pfam" id="PF24841"/>
    </source>
</evidence>
<evidence type="ECO:0000313" key="4">
    <source>
        <dbReference type="EMBL" id="KKZ63628.1"/>
    </source>
</evidence>
<feature type="region of interest" description="Disordered" evidence="1">
    <location>
        <begin position="1"/>
        <end position="113"/>
    </location>
</feature>
<dbReference type="OrthoDB" id="5597489at2759"/>
<gene>
    <name evidence="4" type="ORF">EMCG_02069</name>
</gene>
<keyword evidence="2" id="KW-1133">Transmembrane helix</keyword>
<comment type="caution">
    <text evidence="4">The sequence shown here is derived from an EMBL/GenBank/DDBJ whole genome shotgun (WGS) entry which is preliminary data.</text>
</comment>
<dbReference type="PANTHER" id="PTHR37846:SF1">
    <property type="entry name" value="DEACETYLASE-LIKE PROTEIN"/>
    <property type="match status" value="1"/>
</dbReference>
<feature type="transmembrane region" description="Helical" evidence="2">
    <location>
        <begin position="155"/>
        <end position="175"/>
    </location>
</feature>
<reference evidence="5" key="1">
    <citation type="journal article" date="2015" name="PLoS Genet.">
        <title>The dynamic genome and transcriptome of the human fungal pathogen Blastomyces and close relative Emmonsia.</title>
        <authorList>
            <person name="Munoz J.F."/>
            <person name="Gauthier G.M."/>
            <person name="Desjardins C.A."/>
            <person name="Gallo J.E."/>
            <person name="Holder J."/>
            <person name="Sullivan T.D."/>
            <person name="Marty A.J."/>
            <person name="Carmen J.C."/>
            <person name="Chen Z."/>
            <person name="Ding L."/>
            <person name="Gujja S."/>
            <person name="Magrini V."/>
            <person name="Misas E."/>
            <person name="Mitreva M."/>
            <person name="Priest M."/>
            <person name="Saif S."/>
            <person name="Whiston E.A."/>
            <person name="Young S."/>
            <person name="Zeng Q."/>
            <person name="Goldman W.E."/>
            <person name="Mardis E.R."/>
            <person name="Taylor J.W."/>
            <person name="McEwen J.G."/>
            <person name="Clay O.K."/>
            <person name="Klein B.S."/>
            <person name="Cuomo C.A."/>
        </authorList>
    </citation>
    <scope>NUCLEOTIDE SEQUENCE [LARGE SCALE GENOMIC DNA]</scope>
    <source>
        <strain evidence="5">UAMH 3008</strain>
    </source>
</reference>
<dbReference type="VEuPathDB" id="FungiDB:EMCG_02069"/>
<accession>A0A0G2HZS7</accession>
<dbReference type="InterPro" id="IPR056136">
    <property type="entry name" value="DUF7719"/>
</dbReference>
<proteinExistence type="predicted"/>
<protein>
    <recommendedName>
        <fullName evidence="3">DUF7719 domain-containing protein</fullName>
    </recommendedName>
</protein>